<reference evidence="2" key="1">
    <citation type="submission" date="2020-11" db="EMBL/GenBank/DDBJ databases">
        <authorList>
            <consortium name="DOE Joint Genome Institute"/>
            <person name="Ahrendt S."/>
            <person name="Riley R."/>
            <person name="Andreopoulos W."/>
            <person name="LaButti K."/>
            <person name="Pangilinan J."/>
            <person name="Ruiz-duenas F.J."/>
            <person name="Barrasa J.M."/>
            <person name="Sanchez-Garcia M."/>
            <person name="Camarero S."/>
            <person name="Miyauchi S."/>
            <person name="Serrano A."/>
            <person name="Linde D."/>
            <person name="Babiker R."/>
            <person name="Drula E."/>
            <person name="Ayuso-Fernandez I."/>
            <person name="Pacheco R."/>
            <person name="Padilla G."/>
            <person name="Ferreira P."/>
            <person name="Barriuso J."/>
            <person name="Kellner H."/>
            <person name="Castanera R."/>
            <person name="Alfaro M."/>
            <person name="Ramirez L."/>
            <person name="Pisabarro A.G."/>
            <person name="Kuo A."/>
            <person name="Tritt A."/>
            <person name="Lipzen A."/>
            <person name="He G."/>
            <person name="Yan M."/>
            <person name="Ng V."/>
            <person name="Cullen D."/>
            <person name="Martin F."/>
            <person name="Rosso M.-N."/>
            <person name="Henrissat B."/>
            <person name="Hibbett D."/>
            <person name="Martinez A.T."/>
            <person name="Grigoriev I.V."/>
        </authorList>
    </citation>
    <scope>NUCLEOTIDE SEQUENCE</scope>
    <source>
        <strain evidence="2">AH 44721</strain>
    </source>
</reference>
<feature type="region of interest" description="Disordered" evidence="1">
    <location>
        <begin position="196"/>
        <end position="240"/>
    </location>
</feature>
<feature type="region of interest" description="Disordered" evidence="1">
    <location>
        <begin position="363"/>
        <end position="411"/>
    </location>
</feature>
<feature type="compositionally biased region" description="Pro residues" evidence="1">
    <location>
        <begin position="582"/>
        <end position="594"/>
    </location>
</feature>
<dbReference type="AlphaFoldDB" id="A0A9P5NV68"/>
<name>A0A9P5NV68_GYMJU</name>
<organism evidence="2 3">
    <name type="scientific">Gymnopilus junonius</name>
    <name type="common">Spectacular rustgill mushroom</name>
    <name type="synonym">Gymnopilus spectabilis subsp. junonius</name>
    <dbReference type="NCBI Taxonomy" id="109634"/>
    <lineage>
        <taxon>Eukaryota</taxon>
        <taxon>Fungi</taxon>
        <taxon>Dikarya</taxon>
        <taxon>Basidiomycota</taxon>
        <taxon>Agaricomycotina</taxon>
        <taxon>Agaricomycetes</taxon>
        <taxon>Agaricomycetidae</taxon>
        <taxon>Agaricales</taxon>
        <taxon>Agaricineae</taxon>
        <taxon>Hymenogastraceae</taxon>
        <taxon>Gymnopilus</taxon>
    </lineage>
</organism>
<dbReference type="Proteomes" id="UP000724874">
    <property type="component" value="Unassembled WGS sequence"/>
</dbReference>
<feature type="region of interest" description="Disordered" evidence="1">
    <location>
        <begin position="114"/>
        <end position="180"/>
    </location>
</feature>
<feature type="region of interest" description="Disordered" evidence="1">
    <location>
        <begin position="424"/>
        <end position="477"/>
    </location>
</feature>
<evidence type="ECO:0000313" key="2">
    <source>
        <dbReference type="EMBL" id="KAF8905244.1"/>
    </source>
</evidence>
<sequence length="740" mass="79944">MSQYANIVAAEHSLPYYRSGTIDNVGTSAPMPMTVPPTQGPQHQSTNNWPQYYPDPSLVPSSFPSYISEAGPSLSPSPYASPLQSGAISAPLTSVASASSPSGFRDIIAANSSHVDYQTQPSPYSDYPTSSQRAVASPSSPHQPTTYPALYAFGNNRQRSPSSHTSISDYGTGTKGWESPGLDAVEEMRYTPSHAGVVDVDGSSEQVTEAGSRHSSVPASTTTSSSSQPSVKVEPTDPDDCFVMELPEFSPTSLENESSDALGHSSNSRRTLLSRRNLLSQSLAPRAEVPLRATGASEEMRCMMGVFRLNPFAMHSLSNMDDKLGDKEGLKELEAYGGDGQPLEEEPLTFEFQLEIDGLSNDDEQEHESAGVLDPEIRRPPGLEPEEESQLRSFSPSFELHPDDIDGGHDSAQEMTFASNIAIQGQSQESDHDYDHEQDQQSESWPEADCSSVSELDTSSTTSCSTHTPLSGSPKNISNSTLVQVGYEHHHDLAYPLSAASAWDAVNEQYQDVERGGQISSVIIPSPLPAMGKASPAVYSHANLKVSNRLHTTTSHPYLRRSLQNQHALHNHSQSFLYSPPEAYPQAPPSPQPGPSHLQPPVYRSHSSHQLAVQQSSLRYMPHPDDVEQNHVPFYSNSAQVPASAVGDVQHLVGPVSPAYIRPGRDMRPQELEYEAHAYAYSPRNPDGVHGYTQSAYTSPHVGVHGGQHTIAPNRRWSLPDTGGGHGHGVGMGGPFLGNV</sequence>
<proteinExistence type="predicted"/>
<gene>
    <name evidence="2" type="ORF">CPB84DRAFT_1772011</name>
</gene>
<comment type="caution">
    <text evidence="2">The sequence shown here is derived from an EMBL/GenBank/DDBJ whole genome shotgun (WGS) entry which is preliminary data.</text>
</comment>
<feature type="compositionally biased region" description="Basic and acidic residues" evidence="1">
    <location>
        <begin position="429"/>
        <end position="439"/>
    </location>
</feature>
<feature type="compositionally biased region" description="Low complexity" evidence="1">
    <location>
        <begin position="215"/>
        <end position="233"/>
    </location>
</feature>
<feature type="compositionally biased region" description="Polar residues" evidence="1">
    <location>
        <begin position="155"/>
        <end position="171"/>
    </location>
</feature>
<evidence type="ECO:0000313" key="3">
    <source>
        <dbReference type="Proteomes" id="UP000724874"/>
    </source>
</evidence>
<accession>A0A9P5NV68</accession>
<feature type="compositionally biased region" description="Polar residues" evidence="1">
    <location>
        <begin position="114"/>
        <end position="146"/>
    </location>
</feature>
<keyword evidence="3" id="KW-1185">Reference proteome</keyword>
<dbReference type="EMBL" id="JADNYJ010000023">
    <property type="protein sequence ID" value="KAF8905244.1"/>
    <property type="molecule type" value="Genomic_DNA"/>
</dbReference>
<dbReference type="OrthoDB" id="3270670at2759"/>
<feature type="compositionally biased region" description="Basic and acidic residues" evidence="1">
    <location>
        <begin position="400"/>
        <end position="411"/>
    </location>
</feature>
<evidence type="ECO:0000256" key="1">
    <source>
        <dbReference type="SAM" id="MobiDB-lite"/>
    </source>
</evidence>
<feature type="compositionally biased region" description="Low complexity" evidence="1">
    <location>
        <begin position="458"/>
        <end position="471"/>
    </location>
</feature>
<feature type="region of interest" description="Disordered" evidence="1">
    <location>
        <begin position="576"/>
        <end position="613"/>
    </location>
</feature>
<protein>
    <submittedName>
        <fullName evidence="2">Uncharacterized protein</fullName>
    </submittedName>
</protein>